<proteinExistence type="predicted"/>
<sequence>MMSYSFHSGNTFSLRQKVFIFLILYV</sequence>
<accession>A0A0A9AFP9</accession>
<dbReference type="EMBL" id="GBRH01247919">
    <property type="protein sequence ID" value="JAD49976.1"/>
    <property type="molecule type" value="Transcribed_RNA"/>
</dbReference>
<protein>
    <submittedName>
        <fullName evidence="1">Uncharacterized protein</fullName>
    </submittedName>
</protein>
<organism evidence="1">
    <name type="scientific">Arundo donax</name>
    <name type="common">Giant reed</name>
    <name type="synonym">Donax arundinaceus</name>
    <dbReference type="NCBI Taxonomy" id="35708"/>
    <lineage>
        <taxon>Eukaryota</taxon>
        <taxon>Viridiplantae</taxon>
        <taxon>Streptophyta</taxon>
        <taxon>Embryophyta</taxon>
        <taxon>Tracheophyta</taxon>
        <taxon>Spermatophyta</taxon>
        <taxon>Magnoliopsida</taxon>
        <taxon>Liliopsida</taxon>
        <taxon>Poales</taxon>
        <taxon>Poaceae</taxon>
        <taxon>PACMAD clade</taxon>
        <taxon>Arundinoideae</taxon>
        <taxon>Arundineae</taxon>
        <taxon>Arundo</taxon>
    </lineage>
</organism>
<evidence type="ECO:0000313" key="1">
    <source>
        <dbReference type="EMBL" id="JAD49976.1"/>
    </source>
</evidence>
<name>A0A0A9AFP9_ARUDO</name>
<reference evidence="1" key="2">
    <citation type="journal article" date="2015" name="Data Brief">
        <title>Shoot transcriptome of the giant reed, Arundo donax.</title>
        <authorList>
            <person name="Barrero R.A."/>
            <person name="Guerrero F.D."/>
            <person name="Moolhuijzen P."/>
            <person name="Goolsby J.A."/>
            <person name="Tidwell J."/>
            <person name="Bellgard S.E."/>
            <person name="Bellgard M.I."/>
        </authorList>
    </citation>
    <scope>NUCLEOTIDE SEQUENCE</scope>
    <source>
        <tissue evidence="1">Shoot tissue taken approximately 20 cm above the soil surface</tissue>
    </source>
</reference>
<dbReference type="AlphaFoldDB" id="A0A0A9AFP9"/>
<reference evidence="1" key="1">
    <citation type="submission" date="2014-09" db="EMBL/GenBank/DDBJ databases">
        <authorList>
            <person name="Magalhaes I.L.F."/>
            <person name="Oliveira U."/>
            <person name="Santos F.R."/>
            <person name="Vidigal T.H.D.A."/>
            <person name="Brescovit A.D."/>
            <person name="Santos A.J."/>
        </authorList>
    </citation>
    <scope>NUCLEOTIDE SEQUENCE</scope>
    <source>
        <tissue evidence="1">Shoot tissue taken approximately 20 cm above the soil surface</tissue>
    </source>
</reference>